<proteinExistence type="predicted"/>
<organism evidence="3 4">
    <name type="scientific">Paractinoplanes toevensis</name>
    <dbReference type="NCBI Taxonomy" id="571911"/>
    <lineage>
        <taxon>Bacteria</taxon>
        <taxon>Bacillati</taxon>
        <taxon>Actinomycetota</taxon>
        <taxon>Actinomycetes</taxon>
        <taxon>Micromonosporales</taxon>
        <taxon>Micromonosporaceae</taxon>
        <taxon>Paractinoplanes</taxon>
    </lineage>
</organism>
<dbReference type="AlphaFoldDB" id="A0A919T5D5"/>
<reference evidence="3 4" key="1">
    <citation type="submission" date="2021-03" db="EMBL/GenBank/DDBJ databases">
        <title>Whole genome shotgun sequence of Actinoplanes toevensis NBRC 105298.</title>
        <authorList>
            <person name="Komaki H."/>
            <person name="Tamura T."/>
        </authorList>
    </citation>
    <scope>NUCLEOTIDE SEQUENCE [LARGE SCALE GENOMIC DNA]</scope>
    <source>
        <strain evidence="3 4">NBRC 105298</strain>
    </source>
</reference>
<dbReference type="Proteomes" id="UP000677082">
    <property type="component" value="Unassembled WGS sequence"/>
</dbReference>
<feature type="transmembrane region" description="Helical" evidence="2">
    <location>
        <begin position="67"/>
        <end position="90"/>
    </location>
</feature>
<comment type="caution">
    <text evidence="3">The sequence shown here is derived from an EMBL/GenBank/DDBJ whole genome shotgun (WGS) entry which is preliminary data.</text>
</comment>
<gene>
    <name evidence="3" type="ORF">Ato02nite_000990</name>
</gene>
<evidence type="ECO:0008006" key="5">
    <source>
        <dbReference type="Google" id="ProtNLM"/>
    </source>
</evidence>
<keyword evidence="2" id="KW-0472">Membrane</keyword>
<accession>A0A919T5D5</accession>
<feature type="transmembrane region" description="Helical" evidence="2">
    <location>
        <begin position="31"/>
        <end position="55"/>
    </location>
</feature>
<feature type="region of interest" description="Disordered" evidence="1">
    <location>
        <begin position="1"/>
        <end position="23"/>
    </location>
</feature>
<keyword evidence="2" id="KW-1133">Transmembrane helix</keyword>
<sequence>MSLDSQLPPPPPPGQENYAAPAPQQQGTSGLAIAGLIFAFVIAPIGFVLSLIAIFKTGPGKAKGRGLAIAGLILSSLFIIGGIVTVVVVANAVSDSTVLDPGCSAAKDTILKSGSAADEASLQATVDGLNAAAAKAKHDDVKTATQTLADDYKALLAAVKSGNMPEGLEDKIGKDGAAFDALCTIGS</sequence>
<name>A0A919T5D5_9ACTN</name>
<keyword evidence="4" id="KW-1185">Reference proteome</keyword>
<dbReference type="RefSeq" id="WP_213004287.1">
    <property type="nucleotide sequence ID" value="NZ_BOQN01000001.1"/>
</dbReference>
<evidence type="ECO:0000313" key="4">
    <source>
        <dbReference type="Proteomes" id="UP000677082"/>
    </source>
</evidence>
<protein>
    <recommendedName>
        <fullName evidence="5">DUF4190 domain-containing protein</fullName>
    </recommendedName>
</protein>
<dbReference type="EMBL" id="BOQN01000001">
    <property type="protein sequence ID" value="GIM88306.1"/>
    <property type="molecule type" value="Genomic_DNA"/>
</dbReference>
<evidence type="ECO:0000256" key="2">
    <source>
        <dbReference type="SAM" id="Phobius"/>
    </source>
</evidence>
<evidence type="ECO:0000256" key="1">
    <source>
        <dbReference type="SAM" id="MobiDB-lite"/>
    </source>
</evidence>
<keyword evidence="2" id="KW-0812">Transmembrane</keyword>
<evidence type="ECO:0000313" key="3">
    <source>
        <dbReference type="EMBL" id="GIM88306.1"/>
    </source>
</evidence>